<reference evidence="2" key="2">
    <citation type="submission" date="2018-08" db="UniProtKB">
        <authorList>
            <consortium name="EnsemblPlants"/>
        </authorList>
    </citation>
    <scope>IDENTIFICATION</scope>
    <source>
        <strain evidence="2">Yugu1</strain>
    </source>
</reference>
<dbReference type="Proteomes" id="UP000004995">
    <property type="component" value="Unassembled WGS sequence"/>
</dbReference>
<accession>K3XUC1</accession>
<reference evidence="3" key="1">
    <citation type="journal article" date="2012" name="Nat. Biotechnol.">
        <title>Reference genome sequence of the model plant Setaria.</title>
        <authorList>
            <person name="Bennetzen J.L."/>
            <person name="Schmutz J."/>
            <person name="Wang H."/>
            <person name="Percifield R."/>
            <person name="Hawkins J."/>
            <person name="Pontaroli A.C."/>
            <person name="Estep M."/>
            <person name="Feng L."/>
            <person name="Vaughn J.N."/>
            <person name="Grimwood J."/>
            <person name="Jenkins J."/>
            <person name="Barry K."/>
            <person name="Lindquist E."/>
            <person name="Hellsten U."/>
            <person name="Deshpande S."/>
            <person name="Wang X."/>
            <person name="Wu X."/>
            <person name="Mitros T."/>
            <person name="Triplett J."/>
            <person name="Yang X."/>
            <person name="Ye C.Y."/>
            <person name="Mauro-Herrera M."/>
            <person name="Wang L."/>
            <person name="Li P."/>
            <person name="Sharma M."/>
            <person name="Sharma R."/>
            <person name="Ronald P.C."/>
            <person name="Panaud O."/>
            <person name="Kellogg E.A."/>
            <person name="Brutnell T.P."/>
            <person name="Doust A.N."/>
            <person name="Tuskan G.A."/>
            <person name="Rokhsar D."/>
            <person name="Devos K.M."/>
        </authorList>
    </citation>
    <scope>NUCLEOTIDE SEQUENCE [LARGE SCALE GENOMIC DNA]</scope>
    <source>
        <strain evidence="3">cv. Yugu1</strain>
    </source>
</reference>
<dbReference type="HOGENOM" id="CLU_3351977_0_0_1"/>
<dbReference type="InterPro" id="IPR026960">
    <property type="entry name" value="RVT-Znf"/>
</dbReference>
<name>K3XUC1_SETIT</name>
<dbReference type="Gramene" id="KQL07491">
    <property type="protein sequence ID" value="KQL07491"/>
    <property type="gene ID" value="SETIT_005528mg"/>
</dbReference>
<feature type="domain" description="Reverse transcriptase zinc-binding" evidence="1">
    <location>
        <begin position="2"/>
        <end position="33"/>
    </location>
</feature>
<organism evidence="2 3">
    <name type="scientific">Setaria italica</name>
    <name type="common">Foxtail millet</name>
    <name type="synonym">Panicum italicum</name>
    <dbReference type="NCBI Taxonomy" id="4555"/>
    <lineage>
        <taxon>Eukaryota</taxon>
        <taxon>Viridiplantae</taxon>
        <taxon>Streptophyta</taxon>
        <taxon>Embryophyta</taxon>
        <taxon>Tracheophyta</taxon>
        <taxon>Spermatophyta</taxon>
        <taxon>Magnoliopsida</taxon>
        <taxon>Liliopsida</taxon>
        <taxon>Poales</taxon>
        <taxon>Poaceae</taxon>
        <taxon>PACMAD clade</taxon>
        <taxon>Panicoideae</taxon>
        <taxon>Panicodae</taxon>
        <taxon>Paniceae</taxon>
        <taxon>Cenchrinae</taxon>
        <taxon>Setaria</taxon>
    </lineage>
</organism>
<dbReference type="AlphaFoldDB" id="K3XUC1"/>
<evidence type="ECO:0000313" key="2">
    <source>
        <dbReference type="EnsemblPlants" id="KQL07491"/>
    </source>
</evidence>
<dbReference type="InParanoid" id="K3XUC1"/>
<dbReference type="EnsemblPlants" id="KQL07491">
    <property type="protein sequence ID" value="KQL07491"/>
    <property type="gene ID" value="SETIT_005528mg"/>
</dbReference>
<keyword evidence="3" id="KW-1185">Reference proteome</keyword>
<dbReference type="Pfam" id="PF13966">
    <property type="entry name" value="zf-RVT"/>
    <property type="match status" value="1"/>
</dbReference>
<sequence>MAILTKDNMLKRKWQGDPSCNFCDQEETADHLSLVVL</sequence>
<evidence type="ECO:0000259" key="1">
    <source>
        <dbReference type="Pfam" id="PF13966"/>
    </source>
</evidence>
<proteinExistence type="predicted"/>
<dbReference type="EMBL" id="AGNK02003342">
    <property type="status" value="NOT_ANNOTATED_CDS"/>
    <property type="molecule type" value="Genomic_DNA"/>
</dbReference>
<evidence type="ECO:0000313" key="3">
    <source>
        <dbReference type="Proteomes" id="UP000004995"/>
    </source>
</evidence>
<protein>
    <recommendedName>
        <fullName evidence="1">Reverse transcriptase zinc-binding domain-containing protein</fullName>
    </recommendedName>
</protein>